<evidence type="ECO:0000313" key="3">
    <source>
        <dbReference type="EMBL" id="VVC35209.1"/>
    </source>
</evidence>
<feature type="region of interest" description="Disordered" evidence="2">
    <location>
        <begin position="183"/>
        <end position="218"/>
    </location>
</feature>
<dbReference type="Pfam" id="PF01391">
    <property type="entry name" value="Collagen"/>
    <property type="match status" value="1"/>
</dbReference>
<feature type="compositionally biased region" description="Basic and acidic residues" evidence="2">
    <location>
        <begin position="844"/>
        <end position="867"/>
    </location>
</feature>
<evidence type="ECO:0000256" key="2">
    <source>
        <dbReference type="SAM" id="MobiDB-lite"/>
    </source>
</evidence>
<feature type="coiled-coil region" evidence="1">
    <location>
        <begin position="244"/>
        <end position="271"/>
    </location>
</feature>
<keyword evidence="3" id="KW-0176">Collagen</keyword>
<organism evidence="3 4">
    <name type="scientific">Cinara cedri</name>
    <dbReference type="NCBI Taxonomy" id="506608"/>
    <lineage>
        <taxon>Eukaryota</taxon>
        <taxon>Metazoa</taxon>
        <taxon>Ecdysozoa</taxon>
        <taxon>Arthropoda</taxon>
        <taxon>Hexapoda</taxon>
        <taxon>Insecta</taxon>
        <taxon>Pterygota</taxon>
        <taxon>Neoptera</taxon>
        <taxon>Paraneoptera</taxon>
        <taxon>Hemiptera</taxon>
        <taxon>Sternorrhyncha</taxon>
        <taxon>Aphidomorpha</taxon>
        <taxon>Aphidoidea</taxon>
        <taxon>Aphididae</taxon>
        <taxon>Lachninae</taxon>
        <taxon>Cinara</taxon>
    </lineage>
</organism>
<reference evidence="3 4" key="1">
    <citation type="submission" date="2019-08" db="EMBL/GenBank/DDBJ databases">
        <authorList>
            <person name="Alioto T."/>
            <person name="Alioto T."/>
            <person name="Gomez Garrido J."/>
        </authorList>
    </citation>
    <scope>NUCLEOTIDE SEQUENCE [LARGE SCALE GENOMIC DNA]</scope>
</reference>
<dbReference type="Proteomes" id="UP000325440">
    <property type="component" value="Unassembled WGS sequence"/>
</dbReference>
<dbReference type="PANTHER" id="PTHR24637">
    <property type="entry name" value="COLLAGEN"/>
    <property type="match status" value="1"/>
</dbReference>
<dbReference type="GO" id="GO:0005581">
    <property type="term" value="C:collagen trimer"/>
    <property type="evidence" value="ECO:0007669"/>
    <property type="project" value="UniProtKB-KW"/>
</dbReference>
<accession>A0A5E4MUI5</accession>
<feature type="non-terminal residue" evidence="3">
    <location>
        <position position="972"/>
    </location>
</feature>
<dbReference type="EMBL" id="CABPRJ010001112">
    <property type="protein sequence ID" value="VVC35209.1"/>
    <property type="molecule type" value="Genomic_DNA"/>
</dbReference>
<proteinExistence type="predicted"/>
<protein>
    <submittedName>
        <fullName evidence="3">Collagen triple helix repeat</fullName>
    </submittedName>
</protein>
<keyword evidence="1" id="KW-0175">Coiled coil</keyword>
<keyword evidence="4" id="KW-1185">Reference proteome</keyword>
<feature type="compositionally biased region" description="Basic and acidic residues" evidence="2">
    <location>
        <begin position="790"/>
        <end position="810"/>
    </location>
</feature>
<dbReference type="AlphaFoldDB" id="A0A5E4MUI5"/>
<name>A0A5E4MUI5_9HEMI</name>
<feature type="region of interest" description="Disordered" evidence="2">
    <location>
        <begin position="774"/>
        <end position="884"/>
    </location>
</feature>
<dbReference type="OrthoDB" id="5983381at2759"/>
<evidence type="ECO:0000256" key="1">
    <source>
        <dbReference type="SAM" id="Coils"/>
    </source>
</evidence>
<dbReference type="Gene3D" id="1.20.5.320">
    <property type="entry name" value="6-Phosphogluconate Dehydrogenase, domain 3"/>
    <property type="match status" value="1"/>
</dbReference>
<evidence type="ECO:0000313" key="4">
    <source>
        <dbReference type="Proteomes" id="UP000325440"/>
    </source>
</evidence>
<gene>
    <name evidence="3" type="ORF">CINCED_3A011642</name>
</gene>
<sequence>MSNKNISHVLKELKGPPNNTLKILAGKNFLKAPEGSLLNTYKNAVIKTLFDDKKIGVLNSIAAVFMDNRLTLFSKNIILNQVDHFNTTLDFITSTPALKIEKFNGTDVGCISIWYNQCLKFYALTPNEQFGMDDKNTDQNSLYPYYYRLYDLKISSGYKELEQKIKDLEEKIKILQLNVTSIAAKPGPQGSPGDKGDRGMPGPAGFNGTQGPKGEDGIGAEAANQLVNTVKQVKVEISNIQKVVEADKNAAENATRKAQSSESQVTRLHRQTEILTQKAEESKNKAMQSQISTEAFSNQVKEVFCKTKPEDQFCIAHRRKRETKIFDSQLLTSGANRPTSFISQAITFFSPFMQGDKYKQVITFFSSFIGEDKYKIENIRQELTHTAKMNYASIGEDKYKINNTIQNQNQTTKMNYASGVVENFEEVLGNTALQCGISRKSLEYNPVTLHSTIVDKSFNDDELLKFLCLTAKKSCPECKQINKFLAAFKDSMQRTLANDVQYHRSFSNIEKIVDNEQPKSFMSDITSLRNISEIGQMVAGYLRGEEKVGNKQPMSDITSLRNISEIGQVVAGYLRGLVRNVGEEGYTLHSHNKPASISKLDQLTLQWNDLNNKMVLYYNDSALKANDNNDEFIITQEDFIDSTHTQEIITKLKSEPEIGKLVSLSNIPDSGSFGIAIPVNDDIYNTLNFINFHNKTDPVLQSITKRTDGLYFTIEDSSQNYSRNAYISDKSGNILRGYENSPYRFSLYPYYYRLHDLEIKEELEKKIQSLEEELKNVKTTPGPDGPPGTKGEKGELGNKGDSGSRGEKGNLGDTGPRGPIGNPGEQGPKGFNGTQGETGPRGDVGLRGEKGEPGNRGDVGFRGEEGSKGAPGEKGPKGEDGIGAADANKLINEMSNTSVAISNIQKAVEAAENATKKAQELALKVTTLYRQTEISAQRVERSKDVATRSQRMIETFSHQVKYMFCQTKPQDQ</sequence>
<dbReference type="InterPro" id="IPR008160">
    <property type="entry name" value="Collagen"/>
</dbReference>